<dbReference type="PANTHER" id="PTHR43085">
    <property type="entry name" value="HEXOKINASE FAMILY MEMBER"/>
    <property type="match status" value="1"/>
</dbReference>
<gene>
    <name evidence="5" type="ORF">GCM10009767_26000</name>
</gene>
<dbReference type="InterPro" id="IPR029056">
    <property type="entry name" value="Ribokinase-like"/>
</dbReference>
<dbReference type="SUPFAM" id="SSF53613">
    <property type="entry name" value="Ribokinase-like"/>
    <property type="match status" value="1"/>
</dbReference>
<dbReference type="RefSeq" id="WP_344123174.1">
    <property type="nucleotide sequence ID" value="NZ_BAAAOA010000031.1"/>
</dbReference>
<keyword evidence="2" id="KW-0808">Transferase</keyword>
<dbReference type="CDD" id="cd01166">
    <property type="entry name" value="KdgK"/>
    <property type="match status" value="1"/>
</dbReference>
<name>A0ABP4X2B4_9MICC</name>
<evidence type="ECO:0000256" key="3">
    <source>
        <dbReference type="ARBA" id="ARBA00022777"/>
    </source>
</evidence>
<evidence type="ECO:0000313" key="5">
    <source>
        <dbReference type="EMBL" id="GAA1766220.1"/>
    </source>
</evidence>
<dbReference type="EMBL" id="BAAAOA010000031">
    <property type="protein sequence ID" value="GAA1766220.1"/>
    <property type="molecule type" value="Genomic_DNA"/>
</dbReference>
<evidence type="ECO:0000256" key="1">
    <source>
        <dbReference type="ARBA" id="ARBA00010688"/>
    </source>
</evidence>
<dbReference type="InterPro" id="IPR002173">
    <property type="entry name" value="Carboh/pur_kinase_PfkB_CS"/>
</dbReference>
<reference evidence="6" key="1">
    <citation type="journal article" date="2019" name="Int. J. Syst. Evol. Microbiol.">
        <title>The Global Catalogue of Microorganisms (GCM) 10K type strain sequencing project: providing services to taxonomists for standard genome sequencing and annotation.</title>
        <authorList>
            <consortium name="The Broad Institute Genomics Platform"/>
            <consortium name="The Broad Institute Genome Sequencing Center for Infectious Disease"/>
            <person name="Wu L."/>
            <person name="Ma J."/>
        </authorList>
    </citation>
    <scope>NUCLEOTIDE SEQUENCE [LARGE SCALE GENOMIC DNA]</scope>
    <source>
        <strain evidence="6">JCM 14735</strain>
    </source>
</reference>
<evidence type="ECO:0000259" key="4">
    <source>
        <dbReference type="Pfam" id="PF00294"/>
    </source>
</evidence>
<dbReference type="Proteomes" id="UP001501204">
    <property type="component" value="Unassembled WGS sequence"/>
</dbReference>
<proteinExistence type="inferred from homology"/>
<keyword evidence="3 5" id="KW-0418">Kinase</keyword>
<dbReference type="InterPro" id="IPR011611">
    <property type="entry name" value="PfkB_dom"/>
</dbReference>
<accession>A0ABP4X2B4</accession>
<evidence type="ECO:0000256" key="2">
    <source>
        <dbReference type="ARBA" id="ARBA00022679"/>
    </source>
</evidence>
<keyword evidence="6" id="KW-1185">Reference proteome</keyword>
<dbReference type="GO" id="GO:0016301">
    <property type="term" value="F:kinase activity"/>
    <property type="evidence" value="ECO:0007669"/>
    <property type="project" value="UniProtKB-KW"/>
</dbReference>
<dbReference type="Pfam" id="PF00294">
    <property type="entry name" value="PfkB"/>
    <property type="match status" value="1"/>
</dbReference>
<evidence type="ECO:0000313" key="6">
    <source>
        <dbReference type="Proteomes" id="UP001501204"/>
    </source>
</evidence>
<dbReference type="PANTHER" id="PTHR43085:SF15">
    <property type="entry name" value="2-DEHYDRO-3-DEOXYGLUCONOKINASE"/>
    <property type="match status" value="1"/>
</dbReference>
<sequence length="313" mass="32980">MTEVVTLGETMAAFRAEGLVRSAHHAAVSVAGSEGNVAVGLARLGHRVRWVGCVGDDGLGRLVRRTYAAESIDVSCVRVDPHAPTGILVSERRMGGVSTVDYHRRGSAGTLVTESDVVDALACRPQIFHASGITPALGERCAAAVTAGMREARRRGATVTFDVNYRARLWSEEAARQALGPLLGTVDVVIGDSAELAVLVPGADDESRVRALFDLGVSQVVIKQGRLGATAFLPHRSVHAEAFSVPEVDPIGAGDAFVAGYLSGRLERLSLEDQLVRANMLGAFAVSTPGDWEGLPTRDELRLLSGAPGDVVR</sequence>
<comment type="caution">
    <text evidence="5">The sequence shown here is derived from an EMBL/GenBank/DDBJ whole genome shotgun (WGS) entry which is preliminary data.</text>
</comment>
<protein>
    <submittedName>
        <fullName evidence="5">Sugar kinase</fullName>
    </submittedName>
</protein>
<feature type="domain" description="Carbohydrate kinase PfkB" evidence="4">
    <location>
        <begin position="1"/>
        <end position="297"/>
    </location>
</feature>
<dbReference type="InterPro" id="IPR050306">
    <property type="entry name" value="PfkB_Carbo_kinase"/>
</dbReference>
<comment type="similarity">
    <text evidence="1">Belongs to the carbohydrate kinase PfkB family.</text>
</comment>
<dbReference type="PROSITE" id="PS00584">
    <property type="entry name" value="PFKB_KINASES_2"/>
    <property type="match status" value="1"/>
</dbReference>
<organism evidence="5 6">
    <name type="scientific">Kocuria aegyptia</name>
    <dbReference type="NCBI Taxonomy" id="330943"/>
    <lineage>
        <taxon>Bacteria</taxon>
        <taxon>Bacillati</taxon>
        <taxon>Actinomycetota</taxon>
        <taxon>Actinomycetes</taxon>
        <taxon>Micrococcales</taxon>
        <taxon>Micrococcaceae</taxon>
        <taxon>Kocuria</taxon>
    </lineage>
</organism>
<dbReference type="Gene3D" id="3.40.1190.20">
    <property type="match status" value="1"/>
</dbReference>